<name>A0AAV6Z7T5_ENGPU</name>
<dbReference type="EMBL" id="WNYA01001755">
    <property type="protein sequence ID" value="KAG8545197.1"/>
    <property type="molecule type" value="Genomic_DNA"/>
</dbReference>
<keyword evidence="1" id="KW-0472">Membrane</keyword>
<keyword evidence="3" id="KW-1185">Reference proteome</keyword>
<comment type="caution">
    <text evidence="2">The sequence shown here is derived from an EMBL/GenBank/DDBJ whole genome shotgun (WGS) entry which is preliminary data.</text>
</comment>
<feature type="transmembrane region" description="Helical" evidence="1">
    <location>
        <begin position="18"/>
        <end position="37"/>
    </location>
</feature>
<evidence type="ECO:0000313" key="2">
    <source>
        <dbReference type="EMBL" id="KAG8545197.1"/>
    </source>
</evidence>
<keyword evidence="1" id="KW-0812">Transmembrane</keyword>
<proteinExistence type="predicted"/>
<protein>
    <submittedName>
        <fullName evidence="2">Uncharacterized protein</fullName>
    </submittedName>
</protein>
<dbReference type="InterPro" id="IPR037185">
    <property type="entry name" value="EmrE-like"/>
</dbReference>
<dbReference type="SUPFAM" id="SSF103481">
    <property type="entry name" value="Multidrug resistance efflux transporter EmrE"/>
    <property type="match status" value="1"/>
</dbReference>
<organism evidence="2 3">
    <name type="scientific">Engystomops pustulosus</name>
    <name type="common">Tungara frog</name>
    <name type="synonym">Physalaemus pustulosus</name>
    <dbReference type="NCBI Taxonomy" id="76066"/>
    <lineage>
        <taxon>Eukaryota</taxon>
        <taxon>Metazoa</taxon>
        <taxon>Chordata</taxon>
        <taxon>Craniata</taxon>
        <taxon>Vertebrata</taxon>
        <taxon>Euteleostomi</taxon>
        <taxon>Amphibia</taxon>
        <taxon>Batrachia</taxon>
        <taxon>Anura</taxon>
        <taxon>Neobatrachia</taxon>
        <taxon>Hyloidea</taxon>
        <taxon>Leptodactylidae</taxon>
        <taxon>Leiuperinae</taxon>
        <taxon>Engystomops</taxon>
    </lineage>
</organism>
<gene>
    <name evidence="2" type="ORF">GDO81_021276</name>
</gene>
<evidence type="ECO:0000313" key="3">
    <source>
        <dbReference type="Proteomes" id="UP000824782"/>
    </source>
</evidence>
<reference evidence="2" key="1">
    <citation type="thesis" date="2020" institute="ProQuest LLC" country="789 East Eisenhower Parkway, Ann Arbor, MI, USA">
        <title>Comparative Genomics and Chromosome Evolution.</title>
        <authorList>
            <person name="Mudd A.B."/>
        </authorList>
    </citation>
    <scope>NUCLEOTIDE SEQUENCE</scope>
    <source>
        <strain evidence="2">237g6f4</strain>
        <tissue evidence="2">Blood</tissue>
    </source>
</reference>
<sequence>ELCVLLLAAHVFGDKLTLLNWSGFGVCICGIALHVALRTTHTTKEHRVALSTDMELLLRGGEDEDDEET</sequence>
<accession>A0AAV6Z7T5</accession>
<keyword evidence="1" id="KW-1133">Transmembrane helix</keyword>
<dbReference type="AlphaFoldDB" id="A0AAV6Z7T5"/>
<evidence type="ECO:0000256" key="1">
    <source>
        <dbReference type="SAM" id="Phobius"/>
    </source>
</evidence>
<feature type="non-terminal residue" evidence="2">
    <location>
        <position position="1"/>
    </location>
</feature>
<dbReference type="Proteomes" id="UP000824782">
    <property type="component" value="Unassembled WGS sequence"/>
</dbReference>